<accession>A0A1L2DBR5</accession>
<dbReference type="InterPro" id="IPR050111">
    <property type="entry name" value="C-type_lectin/snaclec_domain"/>
</dbReference>
<evidence type="ECO:0000313" key="3">
    <source>
        <dbReference type="EMBL" id="ANA11759.1"/>
    </source>
</evidence>
<protein>
    <submittedName>
        <fullName evidence="3">C-type lectin</fullName>
    </submittedName>
</protein>
<name>A0A1L2DBR5_DUGJA</name>
<dbReference type="PROSITE" id="PS00615">
    <property type="entry name" value="C_TYPE_LECTIN_1"/>
    <property type="match status" value="1"/>
</dbReference>
<evidence type="ECO:0000256" key="1">
    <source>
        <dbReference type="ARBA" id="ARBA00023157"/>
    </source>
</evidence>
<feature type="domain" description="C-type lectin" evidence="2">
    <location>
        <begin position="1"/>
        <end position="102"/>
    </location>
</feature>
<dbReference type="InterPro" id="IPR018378">
    <property type="entry name" value="C-type_lectin_CS"/>
</dbReference>
<sequence>MGAVKYCESKSMKLPVIDSEAANKLVYDIAVRNGLGSYWINGNDIGYESDWKNTDGELIKFKPWHQVEPNGGRGENCIHGLFYPNGIWNDISCGSTQGVICDPVKKQ</sequence>
<reference evidence="3" key="1">
    <citation type="submission" date="2016-03" db="EMBL/GenBank/DDBJ databases">
        <title>Cloning, characterization and function analysis of DjCTL in the planarian, Dugesia japonica.</title>
        <authorList>
            <person name="Gao L."/>
            <person name="Pang Q."/>
        </authorList>
    </citation>
    <scope>NUCLEOTIDE SEQUENCE</scope>
</reference>
<keyword evidence="1" id="KW-1015">Disulfide bond</keyword>
<dbReference type="PROSITE" id="PS50041">
    <property type="entry name" value="C_TYPE_LECTIN_2"/>
    <property type="match status" value="1"/>
</dbReference>
<dbReference type="SUPFAM" id="SSF56436">
    <property type="entry name" value="C-type lectin-like"/>
    <property type="match status" value="1"/>
</dbReference>
<evidence type="ECO:0000259" key="2">
    <source>
        <dbReference type="PROSITE" id="PS50041"/>
    </source>
</evidence>
<dbReference type="Gene3D" id="3.10.100.10">
    <property type="entry name" value="Mannose-Binding Protein A, subunit A"/>
    <property type="match status" value="1"/>
</dbReference>
<proteinExistence type="evidence at transcript level"/>
<dbReference type="AlphaFoldDB" id="A0A1L2DBR5"/>
<dbReference type="InterPro" id="IPR016186">
    <property type="entry name" value="C-type_lectin-like/link_sf"/>
</dbReference>
<dbReference type="GO" id="GO:0030246">
    <property type="term" value="F:carbohydrate binding"/>
    <property type="evidence" value="ECO:0007669"/>
    <property type="project" value="UniProtKB-KW"/>
</dbReference>
<keyword evidence="3" id="KW-0430">Lectin</keyword>
<dbReference type="InterPro" id="IPR001304">
    <property type="entry name" value="C-type_lectin-like"/>
</dbReference>
<dbReference type="PANTHER" id="PTHR22803">
    <property type="entry name" value="MANNOSE, PHOSPHOLIPASE, LECTIN RECEPTOR RELATED"/>
    <property type="match status" value="1"/>
</dbReference>
<organism evidence="3">
    <name type="scientific">Dugesia japonica</name>
    <name type="common">Planarian</name>
    <dbReference type="NCBI Taxonomy" id="6161"/>
    <lineage>
        <taxon>Eukaryota</taxon>
        <taxon>Metazoa</taxon>
        <taxon>Spiralia</taxon>
        <taxon>Lophotrochozoa</taxon>
        <taxon>Platyhelminthes</taxon>
        <taxon>Rhabditophora</taxon>
        <taxon>Seriata</taxon>
        <taxon>Tricladida</taxon>
        <taxon>Continenticola</taxon>
        <taxon>Geoplanoidea</taxon>
        <taxon>Dugesiidae</taxon>
        <taxon>Dugesia</taxon>
    </lineage>
</organism>
<dbReference type="InterPro" id="IPR016187">
    <property type="entry name" value="CTDL_fold"/>
</dbReference>
<dbReference type="Pfam" id="PF00059">
    <property type="entry name" value="Lectin_C"/>
    <property type="match status" value="1"/>
</dbReference>
<dbReference type="EMBL" id="KU985059">
    <property type="protein sequence ID" value="ANA11759.1"/>
    <property type="molecule type" value="mRNA"/>
</dbReference>